<name>A0A2T5IZR2_9GAMM</name>
<organism evidence="1 2">
    <name type="scientific">Agitococcus lubricus</name>
    <dbReference type="NCBI Taxonomy" id="1077255"/>
    <lineage>
        <taxon>Bacteria</taxon>
        <taxon>Pseudomonadati</taxon>
        <taxon>Pseudomonadota</taxon>
        <taxon>Gammaproteobacteria</taxon>
        <taxon>Moraxellales</taxon>
        <taxon>Moraxellaceae</taxon>
        <taxon>Agitococcus</taxon>
    </lineage>
</organism>
<keyword evidence="2" id="KW-1185">Reference proteome</keyword>
<proteinExistence type="predicted"/>
<dbReference type="Proteomes" id="UP000244223">
    <property type="component" value="Unassembled WGS sequence"/>
</dbReference>
<dbReference type="EMBL" id="QAON01000006">
    <property type="protein sequence ID" value="PTQ89560.1"/>
    <property type="molecule type" value="Genomic_DNA"/>
</dbReference>
<dbReference type="Pfam" id="PF19742">
    <property type="entry name" value="DUF6231"/>
    <property type="match status" value="1"/>
</dbReference>
<sequence length="153" mass="18001">MWPDITPLLQQLKNECSDKDWLITGYVLDCPLASVDLGTTRLQSINAENLLQRPFTERYAAALMLIEEQQDKQILELCISRLRDVLAERVLVVTPQHNNYWSTAKMLGFGFKRIAEPTGWQVWGFDIHTYKEVPDWLNAKFWANPQNWGKYWW</sequence>
<comment type="caution">
    <text evidence="1">The sequence shown here is derived from an EMBL/GenBank/DDBJ whole genome shotgun (WGS) entry which is preliminary data.</text>
</comment>
<reference evidence="1 2" key="1">
    <citation type="submission" date="2018-04" db="EMBL/GenBank/DDBJ databases">
        <title>Genomic Encyclopedia of Archaeal and Bacterial Type Strains, Phase II (KMG-II): from individual species to whole genera.</title>
        <authorList>
            <person name="Goeker M."/>
        </authorList>
    </citation>
    <scope>NUCLEOTIDE SEQUENCE [LARGE SCALE GENOMIC DNA]</scope>
    <source>
        <strain evidence="1 2">DSM 5822</strain>
    </source>
</reference>
<dbReference type="AlphaFoldDB" id="A0A2T5IZR2"/>
<accession>A0A2T5IZR2</accession>
<evidence type="ECO:0000313" key="1">
    <source>
        <dbReference type="EMBL" id="PTQ89560.1"/>
    </source>
</evidence>
<dbReference type="InterPro" id="IPR046199">
    <property type="entry name" value="DUF6231"/>
</dbReference>
<evidence type="ECO:0000313" key="2">
    <source>
        <dbReference type="Proteomes" id="UP000244223"/>
    </source>
</evidence>
<protein>
    <submittedName>
        <fullName evidence="1">Uncharacterized protein</fullName>
    </submittedName>
</protein>
<gene>
    <name evidence="1" type="ORF">C8N29_10691</name>
</gene>
<dbReference type="OrthoDB" id="5609094at2"/>
<dbReference type="RefSeq" id="WP_107865520.1">
    <property type="nucleotide sequence ID" value="NZ_QAON01000006.1"/>
</dbReference>